<dbReference type="InterPro" id="IPR003599">
    <property type="entry name" value="Ig_sub"/>
</dbReference>
<dbReference type="GO" id="GO:0004672">
    <property type="term" value="F:protein kinase activity"/>
    <property type="evidence" value="ECO:0007669"/>
    <property type="project" value="TreeGrafter"/>
</dbReference>
<dbReference type="InterPro" id="IPR007110">
    <property type="entry name" value="Ig-like_dom"/>
</dbReference>
<keyword evidence="3" id="KW-1185">Reference proteome</keyword>
<dbReference type="InterPro" id="IPR003598">
    <property type="entry name" value="Ig_sub2"/>
</dbReference>
<dbReference type="Pfam" id="PF07679">
    <property type="entry name" value="I-set"/>
    <property type="match status" value="1"/>
</dbReference>
<proteinExistence type="predicted"/>
<dbReference type="SMART" id="SM00408">
    <property type="entry name" value="IGc2"/>
    <property type="match status" value="1"/>
</dbReference>
<organism evidence="2 3">
    <name type="scientific">Muraenolepis orangiensis</name>
    <name type="common">Patagonian moray cod</name>
    <dbReference type="NCBI Taxonomy" id="630683"/>
    <lineage>
        <taxon>Eukaryota</taxon>
        <taxon>Metazoa</taxon>
        <taxon>Chordata</taxon>
        <taxon>Craniata</taxon>
        <taxon>Vertebrata</taxon>
        <taxon>Euteleostomi</taxon>
        <taxon>Actinopterygii</taxon>
        <taxon>Neopterygii</taxon>
        <taxon>Teleostei</taxon>
        <taxon>Neoteleostei</taxon>
        <taxon>Acanthomorphata</taxon>
        <taxon>Zeiogadaria</taxon>
        <taxon>Gadariae</taxon>
        <taxon>Gadiformes</taxon>
        <taxon>Muraenolepidoidei</taxon>
        <taxon>Muraenolepididae</taxon>
        <taxon>Muraenolepis</taxon>
    </lineage>
</organism>
<feature type="non-terminal residue" evidence="2">
    <location>
        <position position="130"/>
    </location>
</feature>
<sequence>EFRYGEMAEVVCDDQLTSACGGVLSDSRHDRRQYVPPVLSAPLQSLNATTDYQESVTLTCITSGSPQPILTWHRKGQHLEPSERYLLHNADGGRSTLTIRNIGQADGGAYTCKATNKAGSQEKELFLKVF</sequence>
<dbReference type="PROSITE" id="PS50835">
    <property type="entry name" value="IG_LIKE"/>
    <property type="match status" value="1"/>
</dbReference>
<protein>
    <recommendedName>
        <fullName evidence="1">Ig-like domain-containing protein</fullName>
    </recommendedName>
</protein>
<dbReference type="InterPro" id="IPR013783">
    <property type="entry name" value="Ig-like_fold"/>
</dbReference>
<reference evidence="2" key="1">
    <citation type="submission" date="2022-07" db="EMBL/GenBank/DDBJ databases">
        <title>Chromosome-level genome of Muraenolepis orangiensis.</title>
        <authorList>
            <person name="Kim J."/>
        </authorList>
    </citation>
    <scope>NUCLEOTIDE SEQUENCE</scope>
    <source>
        <strain evidence="2">KU_S4_2022</strain>
        <tissue evidence="2">Muscle</tissue>
    </source>
</reference>
<feature type="domain" description="Ig-like" evidence="1">
    <location>
        <begin position="36"/>
        <end position="126"/>
    </location>
</feature>
<dbReference type="InterPro" id="IPR036179">
    <property type="entry name" value="Ig-like_dom_sf"/>
</dbReference>
<dbReference type="InterPro" id="IPR013098">
    <property type="entry name" value="Ig_I-set"/>
</dbReference>
<accession>A0A9Q0I491</accession>
<dbReference type="SUPFAM" id="SSF48726">
    <property type="entry name" value="Immunoglobulin"/>
    <property type="match status" value="1"/>
</dbReference>
<evidence type="ECO:0000313" key="3">
    <source>
        <dbReference type="Proteomes" id="UP001148018"/>
    </source>
</evidence>
<feature type="non-terminal residue" evidence="2">
    <location>
        <position position="1"/>
    </location>
</feature>
<dbReference type="EMBL" id="JANIIK010000119">
    <property type="protein sequence ID" value="KAJ3584650.1"/>
    <property type="molecule type" value="Genomic_DNA"/>
</dbReference>
<dbReference type="PANTHER" id="PTHR47633:SF16">
    <property type="entry name" value="CAVP-TARGET PROTEIN-LIKE"/>
    <property type="match status" value="1"/>
</dbReference>
<dbReference type="PANTHER" id="PTHR47633">
    <property type="entry name" value="IMMUNOGLOBULIN"/>
    <property type="match status" value="1"/>
</dbReference>
<dbReference type="OrthoDB" id="190835at2759"/>
<gene>
    <name evidence="2" type="ORF">NHX12_015145</name>
</gene>
<dbReference type="AlphaFoldDB" id="A0A9Q0I491"/>
<dbReference type="FunFam" id="2.60.40.10:FF:000636">
    <property type="entry name" value="Neural cell adhesion molecule 2"/>
    <property type="match status" value="1"/>
</dbReference>
<dbReference type="Proteomes" id="UP001148018">
    <property type="component" value="Unassembled WGS sequence"/>
</dbReference>
<dbReference type="Gene3D" id="2.60.40.10">
    <property type="entry name" value="Immunoglobulins"/>
    <property type="match status" value="1"/>
</dbReference>
<evidence type="ECO:0000259" key="1">
    <source>
        <dbReference type="PROSITE" id="PS50835"/>
    </source>
</evidence>
<name>A0A9Q0I491_9TELE</name>
<comment type="caution">
    <text evidence="2">The sequence shown here is derived from an EMBL/GenBank/DDBJ whole genome shotgun (WGS) entry which is preliminary data.</text>
</comment>
<evidence type="ECO:0000313" key="2">
    <source>
        <dbReference type="EMBL" id="KAJ3584650.1"/>
    </source>
</evidence>
<dbReference type="SMART" id="SM00409">
    <property type="entry name" value="IG"/>
    <property type="match status" value="1"/>
</dbReference>